<evidence type="ECO:0000313" key="2">
    <source>
        <dbReference type="EMBL" id="MTW09695.1"/>
    </source>
</evidence>
<protein>
    <submittedName>
        <fullName evidence="2">Uncharacterized protein</fullName>
    </submittedName>
</protein>
<reference evidence="2 3" key="1">
    <citation type="submission" date="2019-11" db="EMBL/GenBank/DDBJ databases">
        <title>Type strains purchased from KCTC, JCM and DSMZ.</title>
        <authorList>
            <person name="Lu H."/>
        </authorList>
    </citation>
    <scope>NUCLEOTIDE SEQUENCE [LARGE SCALE GENOMIC DNA]</scope>
    <source>
        <strain evidence="2 3">JCM 31587</strain>
    </source>
</reference>
<name>A0A6L6QC27_9BURK</name>
<gene>
    <name evidence="2" type="ORF">GM658_03695</name>
</gene>
<organism evidence="2 3">
    <name type="scientific">Massilia eburnea</name>
    <dbReference type="NCBI Taxonomy" id="1776165"/>
    <lineage>
        <taxon>Bacteria</taxon>
        <taxon>Pseudomonadati</taxon>
        <taxon>Pseudomonadota</taxon>
        <taxon>Betaproteobacteria</taxon>
        <taxon>Burkholderiales</taxon>
        <taxon>Oxalobacteraceae</taxon>
        <taxon>Telluria group</taxon>
        <taxon>Massilia</taxon>
    </lineage>
</organism>
<dbReference type="EMBL" id="WNKX01000002">
    <property type="protein sequence ID" value="MTW09695.1"/>
    <property type="molecule type" value="Genomic_DNA"/>
</dbReference>
<dbReference type="RefSeq" id="WP_155452652.1">
    <property type="nucleotide sequence ID" value="NZ_WNKX01000002.1"/>
</dbReference>
<feature type="compositionally biased region" description="Polar residues" evidence="1">
    <location>
        <begin position="13"/>
        <end position="24"/>
    </location>
</feature>
<comment type="caution">
    <text evidence="2">The sequence shown here is derived from an EMBL/GenBank/DDBJ whole genome shotgun (WGS) entry which is preliminary data.</text>
</comment>
<dbReference type="Proteomes" id="UP000472320">
    <property type="component" value="Unassembled WGS sequence"/>
</dbReference>
<proteinExistence type="predicted"/>
<keyword evidence="3" id="KW-1185">Reference proteome</keyword>
<feature type="region of interest" description="Disordered" evidence="1">
    <location>
        <begin position="1"/>
        <end position="24"/>
    </location>
</feature>
<dbReference type="AlphaFoldDB" id="A0A6L6QC27"/>
<accession>A0A6L6QC27</accession>
<sequence>MRPTLQAPGLRFSGNSAGPASASYSGTLDISPVRAGGRAGKLALYAIPKI</sequence>
<evidence type="ECO:0000256" key="1">
    <source>
        <dbReference type="SAM" id="MobiDB-lite"/>
    </source>
</evidence>
<evidence type="ECO:0000313" key="3">
    <source>
        <dbReference type="Proteomes" id="UP000472320"/>
    </source>
</evidence>